<keyword evidence="1" id="KW-0812">Transmembrane</keyword>
<evidence type="ECO:0000313" key="2">
    <source>
        <dbReference type="EMBL" id="MDQ0466642.1"/>
    </source>
</evidence>
<dbReference type="EMBL" id="JAUSVS010000013">
    <property type="protein sequence ID" value="MDQ0466642.1"/>
    <property type="molecule type" value="Genomic_DNA"/>
</dbReference>
<feature type="transmembrane region" description="Helical" evidence="1">
    <location>
        <begin position="80"/>
        <end position="103"/>
    </location>
</feature>
<accession>A0ABU0IXB5</accession>
<name>A0ABU0IXB5_9CAUL</name>
<keyword evidence="1" id="KW-1133">Transmembrane helix</keyword>
<evidence type="ECO:0000313" key="3">
    <source>
        <dbReference type="Proteomes" id="UP001228905"/>
    </source>
</evidence>
<sequence>MFAAFPLLALPVLIYNLIALTLSGGFKSGMAADRFTQPLFNIGMTSGASWPVTLSDLLLAGSLVVLFIELLKSTTSRRVAIINHSLSMGLFIICLIEFLLAPAFATSTFFLMTLMVLLDVLAGFIVTIVAARRDIDLASGVGGLDH</sequence>
<keyword evidence="1" id="KW-0472">Membrane</keyword>
<feature type="transmembrane region" description="Helical" evidence="1">
    <location>
        <begin position="109"/>
        <end position="131"/>
    </location>
</feature>
<feature type="transmembrane region" description="Helical" evidence="1">
    <location>
        <begin position="47"/>
        <end position="68"/>
    </location>
</feature>
<evidence type="ECO:0000256" key="1">
    <source>
        <dbReference type="SAM" id="Phobius"/>
    </source>
</evidence>
<reference evidence="2 3" key="1">
    <citation type="submission" date="2023-07" db="EMBL/GenBank/DDBJ databases">
        <title>Genomic Encyclopedia of Type Strains, Phase IV (KMG-IV): sequencing the most valuable type-strain genomes for metagenomic binning, comparative biology and taxonomic classification.</title>
        <authorList>
            <person name="Goeker M."/>
        </authorList>
    </citation>
    <scope>NUCLEOTIDE SEQUENCE [LARGE SCALE GENOMIC DNA]</scope>
    <source>
        <strain evidence="2 3">DSM 18695</strain>
    </source>
</reference>
<dbReference type="Proteomes" id="UP001228905">
    <property type="component" value="Unassembled WGS sequence"/>
</dbReference>
<gene>
    <name evidence="2" type="ORF">QO010_004438</name>
</gene>
<protein>
    <submittedName>
        <fullName evidence="2">Uncharacterized protein</fullName>
    </submittedName>
</protein>
<organism evidence="2 3">
    <name type="scientific">Caulobacter ginsengisoli</name>
    <dbReference type="NCBI Taxonomy" id="400775"/>
    <lineage>
        <taxon>Bacteria</taxon>
        <taxon>Pseudomonadati</taxon>
        <taxon>Pseudomonadota</taxon>
        <taxon>Alphaproteobacteria</taxon>
        <taxon>Caulobacterales</taxon>
        <taxon>Caulobacteraceae</taxon>
        <taxon>Caulobacter</taxon>
    </lineage>
</organism>
<keyword evidence="3" id="KW-1185">Reference proteome</keyword>
<proteinExistence type="predicted"/>
<comment type="caution">
    <text evidence="2">The sequence shown here is derived from an EMBL/GenBank/DDBJ whole genome shotgun (WGS) entry which is preliminary data.</text>
</comment>
<dbReference type="RefSeq" id="WP_307352776.1">
    <property type="nucleotide sequence ID" value="NZ_JAUSVS010000013.1"/>
</dbReference>